<dbReference type="GO" id="GO:0030246">
    <property type="term" value="F:carbohydrate binding"/>
    <property type="evidence" value="ECO:0007669"/>
    <property type="project" value="UniProtKB-KW"/>
</dbReference>
<name>A0A6P4F1B5_DRORH</name>
<dbReference type="SMART" id="SM00034">
    <property type="entry name" value="CLECT"/>
    <property type="match status" value="1"/>
</dbReference>
<dbReference type="InterPro" id="IPR051663">
    <property type="entry name" value="CLec_Tetranectin-domain"/>
</dbReference>
<reference evidence="8" key="3">
    <citation type="submission" date="2025-05" db="UniProtKB">
        <authorList>
            <consortium name="EnsemblMetazoa"/>
        </authorList>
    </citation>
    <scope>IDENTIFICATION</scope>
</reference>
<evidence type="ECO:0000313" key="9">
    <source>
        <dbReference type="Proteomes" id="UP001652680"/>
    </source>
</evidence>
<evidence type="ECO:0000256" key="1">
    <source>
        <dbReference type="ARBA" id="ARBA00004613"/>
    </source>
</evidence>
<dbReference type="SUPFAM" id="SSF56436">
    <property type="entry name" value="C-type lectin-like"/>
    <property type="match status" value="1"/>
</dbReference>
<gene>
    <name evidence="10" type="primary">LOC108046081</name>
    <name evidence="8" type="synonym">108046081</name>
</gene>
<evidence type="ECO:0000256" key="5">
    <source>
        <dbReference type="SAM" id="Coils"/>
    </source>
</evidence>
<dbReference type="PROSITE" id="PS50041">
    <property type="entry name" value="C_TYPE_LECTIN_2"/>
    <property type="match status" value="1"/>
</dbReference>
<dbReference type="OrthoDB" id="7860089at2759"/>
<evidence type="ECO:0000259" key="7">
    <source>
        <dbReference type="PROSITE" id="PS50041"/>
    </source>
</evidence>
<dbReference type="AlphaFoldDB" id="A0A6P4F1B5"/>
<dbReference type="RefSeq" id="XP_016981123.1">
    <property type="nucleotide sequence ID" value="XM_017125634.1"/>
</dbReference>
<evidence type="ECO:0000313" key="8">
    <source>
        <dbReference type="EnsemblMetazoa" id="XP_016981123.1"/>
    </source>
</evidence>
<sequence length="244" mass="27872">MFQFVTYFLGALVALNLHESMVDCQDNRRSVCLLDDPPRQCGQFCLTKLHPIIDMVPGIERKLDRIEEQNTEAQESKKDLESRLQDLHTQLDTQLQAVQTSLQTLLNRTAQKALSKIPPPKFELIGSRFFYIETNNIKTWNEAAAACRQIGGYLASIQNESELEAIAAKLNPDSYYWLGIHDRGKSGDFQSLASGKTAKFLKWHTGYPKNLEQKLNCVWLSNGEMHDFFCNSKSYFICQADKEI</sequence>
<feature type="domain" description="C-type lectin" evidence="7">
    <location>
        <begin position="125"/>
        <end position="239"/>
    </location>
</feature>
<keyword evidence="2" id="KW-0964">Secreted</keyword>
<dbReference type="Gene3D" id="3.10.100.10">
    <property type="entry name" value="Mannose-Binding Protein A, subunit A"/>
    <property type="match status" value="1"/>
</dbReference>
<protein>
    <submittedName>
        <fullName evidence="10">Accessory gland protein Acp29AB-like</fullName>
    </submittedName>
</protein>
<evidence type="ECO:0000256" key="3">
    <source>
        <dbReference type="ARBA" id="ARBA00022729"/>
    </source>
</evidence>
<dbReference type="InterPro" id="IPR001304">
    <property type="entry name" value="C-type_lectin-like"/>
</dbReference>
<keyword evidence="3 6" id="KW-0732">Signal</keyword>
<dbReference type="Proteomes" id="UP001652680">
    <property type="component" value="Unassembled WGS sequence"/>
</dbReference>
<dbReference type="InterPro" id="IPR016186">
    <property type="entry name" value="C-type_lectin-like/link_sf"/>
</dbReference>
<keyword evidence="4" id="KW-0430">Lectin</keyword>
<dbReference type="PANTHER" id="PTHR22799:SF1">
    <property type="entry name" value="C-TYPE LECTIN DOMAIN FAMILY 11 MEMBER A"/>
    <property type="match status" value="1"/>
</dbReference>
<dbReference type="GO" id="GO:0005615">
    <property type="term" value="C:extracellular space"/>
    <property type="evidence" value="ECO:0007669"/>
    <property type="project" value="TreeGrafter"/>
</dbReference>
<keyword evidence="9" id="KW-1185">Reference proteome</keyword>
<dbReference type="Pfam" id="PF00059">
    <property type="entry name" value="Lectin_C"/>
    <property type="match status" value="1"/>
</dbReference>
<dbReference type="CDD" id="cd00037">
    <property type="entry name" value="CLECT"/>
    <property type="match status" value="1"/>
</dbReference>
<organism evidence="10">
    <name type="scientific">Drosophila rhopaloa</name>
    <name type="common">Fruit fly</name>
    <dbReference type="NCBI Taxonomy" id="1041015"/>
    <lineage>
        <taxon>Eukaryota</taxon>
        <taxon>Metazoa</taxon>
        <taxon>Ecdysozoa</taxon>
        <taxon>Arthropoda</taxon>
        <taxon>Hexapoda</taxon>
        <taxon>Insecta</taxon>
        <taxon>Pterygota</taxon>
        <taxon>Neoptera</taxon>
        <taxon>Endopterygota</taxon>
        <taxon>Diptera</taxon>
        <taxon>Brachycera</taxon>
        <taxon>Muscomorpha</taxon>
        <taxon>Ephydroidea</taxon>
        <taxon>Drosophilidae</taxon>
        <taxon>Drosophila</taxon>
        <taxon>Sophophora</taxon>
    </lineage>
</organism>
<dbReference type="PANTHER" id="PTHR22799">
    <property type="entry name" value="TETRANECTIN-RELATED"/>
    <property type="match status" value="1"/>
</dbReference>
<reference evidence="9" key="1">
    <citation type="journal article" date="2021" name="Elife">
        <title>Highly contiguous assemblies of 101 drosophilid genomes.</title>
        <authorList>
            <person name="Kim B.Y."/>
            <person name="Wang J.R."/>
            <person name="Miller D.E."/>
            <person name="Barmina O."/>
            <person name="Delaney E."/>
            <person name="Thompson A."/>
            <person name="Comeault A.A."/>
            <person name="Peede D."/>
            <person name="D'Agostino E.R."/>
            <person name="Pelaez J."/>
            <person name="Aguilar J.M."/>
            <person name="Haji D."/>
            <person name="Matsunaga T."/>
            <person name="Armstrong E.E."/>
            <person name="Zych M."/>
            <person name="Ogawa Y."/>
            <person name="Stamenkovic-Radak M."/>
            <person name="Jelic M."/>
            <person name="Veselinovic M.S."/>
            <person name="Tanaskovic M."/>
            <person name="Eric P."/>
            <person name="Gao J.J."/>
            <person name="Katoh T.K."/>
            <person name="Toda M.J."/>
            <person name="Watabe H."/>
            <person name="Watada M."/>
            <person name="Davis J.S."/>
            <person name="Moyle L.C."/>
            <person name="Manoli G."/>
            <person name="Bertolini E."/>
            <person name="Kostal V."/>
            <person name="Hawley R.S."/>
            <person name="Takahashi A."/>
            <person name="Jones C.D."/>
            <person name="Price D.K."/>
            <person name="Whiteman N."/>
            <person name="Kopp A."/>
            <person name="Matute D.R."/>
            <person name="Petrov D.A."/>
        </authorList>
    </citation>
    <scope>NUCLEOTIDE SEQUENCE [LARGE SCALE GENOMIC DNA]</scope>
</reference>
<evidence type="ECO:0000256" key="2">
    <source>
        <dbReference type="ARBA" id="ARBA00022525"/>
    </source>
</evidence>
<evidence type="ECO:0000256" key="6">
    <source>
        <dbReference type="SAM" id="SignalP"/>
    </source>
</evidence>
<comment type="subcellular location">
    <subcellularLocation>
        <location evidence="1">Secreted</location>
    </subcellularLocation>
</comment>
<evidence type="ECO:0000256" key="4">
    <source>
        <dbReference type="ARBA" id="ARBA00022734"/>
    </source>
</evidence>
<feature type="chain" id="PRO_5027791474" evidence="6">
    <location>
        <begin position="25"/>
        <end position="244"/>
    </location>
</feature>
<evidence type="ECO:0000313" key="10">
    <source>
        <dbReference type="RefSeq" id="XP_016981123.1"/>
    </source>
</evidence>
<dbReference type="GeneID" id="108046081"/>
<reference evidence="10" key="2">
    <citation type="submission" date="2025-04" db="UniProtKB">
        <authorList>
            <consortium name="RefSeq"/>
        </authorList>
    </citation>
    <scope>IDENTIFICATION</scope>
</reference>
<accession>A0A6P4F1B5</accession>
<dbReference type="EnsemblMetazoa" id="XM_017125634.1">
    <property type="protein sequence ID" value="XP_016981123.1"/>
    <property type="gene ID" value="LOC108046081"/>
</dbReference>
<feature type="coiled-coil region" evidence="5">
    <location>
        <begin position="56"/>
        <end position="97"/>
    </location>
</feature>
<keyword evidence="5" id="KW-0175">Coiled coil</keyword>
<proteinExistence type="predicted"/>
<dbReference type="InterPro" id="IPR016187">
    <property type="entry name" value="CTDL_fold"/>
</dbReference>
<dbReference type="GO" id="GO:0008083">
    <property type="term" value="F:growth factor activity"/>
    <property type="evidence" value="ECO:0007669"/>
    <property type="project" value="TreeGrafter"/>
</dbReference>
<feature type="signal peptide" evidence="6">
    <location>
        <begin position="1"/>
        <end position="24"/>
    </location>
</feature>